<dbReference type="InterPro" id="IPR026817">
    <property type="entry name" value="Ect2"/>
</dbReference>
<dbReference type="InterPro" id="IPR036420">
    <property type="entry name" value="BRCT_dom_sf"/>
</dbReference>
<evidence type="ECO:0000313" key="6">
    <source>
        <dbReference type="WBParaSite" id="ASIM_0001569701-mRNA-1"/>
    </source>
</evidence>
<dbReference type="InterPro" id="IPR001357">
    <property type="entry name" value="BRCT_dom"/>
</dbReference>
<evidence type="ECO:0000313" key="4">
    <source>
        <dbReference type="EMBL" id="VDK54243.1"/>
    </source>
</evidence>
<dbReference type="GO" id="GO:0005085">
    <property type="term" value="F:guanyl-nucleotide exchange factor activity"/>
    <property type="evidence" value="ECO:0007669"/>
    <property type="project" value="InterPro"/>
</dbReference>
<organism evidence="6">
    <name type="scientific">Anisakis simplex</name>
    <name type="common">Herring worm</name>
    <dbReference type="NCBI Taxonomy" id="6269"/>
    <lineage>
        <taxon>Eukaryota</taxon>
        <taxon>Metazoa</taxon>
        <taxon>Ecdysozoa</taxon>
        <taxon>Nematoda</taxon>
        <taxon>Chromadorea</taxon>
        <taxon>Rhabditida</taxon>
        <taxon>Spirurina</taxon>
        <taxon>Ascaridomorpha</taxon>
        <taxon>Ascaridoidea</taxon>
        <taxon>Anisakidae</taxon>
        <taxon>Anisakis</taxon>
        <taxon>Anisakis simplex complex</taxon>
    </lineage>
</organism>
<dbReference type="PROSITE" id="PS50172">
    <property type="entry name" value="BRCT"/>
    <property type="match status" value="1"/>
</dbReference>
<dbReference type="GO" id="GO:2000431">
    <property type="term" value="P:regulation of cytokinesis, actomyosin contractile ring assembly"/>
    <property type="evidence" value="ECO:0007669"/>
    <property type="project" value="InterPro"/>
</dbReference>
<dbReference type="InterPro" id="IPR000219">
    <property type="entry name" value="DH_dom"/>
</dbReference>
<dbReference type="Pfam" id="PF12738">
    <property type="entry name" value="PTCB-BRCT"/>
    <property type="match status" value="1"/>
</dbReference>
<protein>
    <submittedName>
        <fullName evidence="6">Protein ECT2 (inferred by orthology to a human protein)</fullName>
    </submittedName>
</protein>
<dbReference type="WBParaSite" id="ASIM_0001569701-mRNA-1">
    <property type="protein sequence ID" value="ASIM_0001569701-mRNA-1"/>
    <property type="gene ID" value="ASIM_0001569701"/>
</dbReference>
<dbReference type="GO" id="GO:0005938">
    <property type="term" value="C:cell cortex"/>
    <property type="evidence" value="ECO:0007669"/>
    <property type="project" value="TreeGrafter"/>
</dbReference>
<dbReference type="AlphaFoldDB" id="A0A0M3K406"/>
<dbReference type="SUPFAM" id="SSF48065">
    <property type="entry name" value="DBL homology domain (DH-domain)"/>
    <property type="match status" value="1"/>
</dbReference>
<reference evidence="6" key="1">
    <citation type="submission" date="2017-02" db="UniProtKB">
        <authorList>
            <consortium name="WormBaseParasite"/>
        </authorList>
    </citation>
    <scope>IDENTIFICATION</scope>
</reference>
<dbReference type="PANTHER" id="PTHR16777:SF2">
    <property type="entry name" value="PROTEIN ECT2"/>
    <property type="match status" value="1"/>
</dbReference>
<gene>
    <name evidence="4" type="ORF">ASIM_LOCUS15104</name>
</gene>
<keyword evidence="5" id="KW-1185">Reference proteome</keyword>
<evidence type="ECO:0000256" key="1">
    <source>
        <dbReference type="SAM" id="MobiDB-lite"/>
    </source>
</evidence>
<dbReference type="CDD" id="cd00160">
    <property type="entry name" value="RhoGEF"/>
    <property type="match status" value="1"/>
</dbReference>
<evidence type="ECO:0000259" key="2">
    <source>
        <dbReference type="PROSITE" id="PS50010"/>
    </source>
</evidence>
<dbReference type="GO" id="GO:0007399">
    <property type="term" value="P:nervous system development"/>
    <property type="evidence" value="ECO:0007669"/>
    <property type="project" value="TreeGrafter"/>
</dbReference>
<dbReference type="PROSITE" id="PS50010">
    <property type="entry name" value="DH_2"/>
    <property type="match status" value="1"/>
</dbReference>
<dbReference type="SMART" id="SM00325">
    <property type="entry name" value="RhoGEF"/>
    <property type="match status" value="1"/>
</dbReference>
<dbReference type="EMBL" id="UYRR01032114">
    <property type="protein sequence ID" value="VDK54243.1"/>
    <property type="molecule type" value="Genomic_DNA"/>
</dbReference>
<accession>A0A0M3K406</accession>
<dbReference type="InterPro" id="IPR035899">
    <property type="entry name" value="DBL_dom_sf"/>
</dbReference>
<dbReference type="Proteomes" id="UP000267096">
    <property type="component" value="Unassembled WGS sequence"/>
</dbReference>
<proteinExistence type="predicted"/>
<dbReference type="OrthoDB" id="9997817at2759"/>
<dbReference type="Gene3D" id="1.20.900.10">
    <property type="entry name" value="Dbl homology (DH) domain"/>
    <property type="match status" value="1"/>
</dbReference>
<dbReference type="PANTHER" id="PTHR16777">
    <property type="entry name" value="PROTEIN ECT2"/>
    <property type="match status" value="1"/>
</dbReference>
<feature type="compositionally biased region" description="Low complexity" evidence="1">
    <location>
        <begin position="345"/>
        <end position="364"/>
    </location>
</feature>
<dbReference type="Pfam" id="PF00621">
    <property type="entry name" value="RhoGEF"/>
    <property type="match status" value="1"/>
</dbReference>
<evidence type="ECO:0000313" key="5">
    <source>
        <dbReference type="Proteomes" id="UP000267096"/>
    </source>
</evidence>
<feature type="domain" description="BRCT" evidence="3">
    <location>
        <begin position="131"/>
        <end position="202"/>
    </location>
</feature>
<feature type="region of interest" description="Disordered" evidence="1">
    <location>
        <begin position="332"/>
        <end position="364"/>
    </location>
</feature>
<dbReference type="GO" id="GO:0000281">
    <property type="term" value="P:mitotic cytokinesis"/>
    <property type="evidence" value="ECO:0007669"/>
    <property type="project" value="TreeGrafter"/>
</dbReference>
<name>A0A0M3K406_ANISI</name>
<dbReference type="GO" id="GO:0005096">
    <property type="term" value="F:GTPase activator activity"/>
    <property type="evidence" value="ECO:0007669"/>
    <property type="project" value="InterPro"/>
</dbReference>
<reference evidence="4 5" key="2">
    <citation type="submission" date="2018-11" db="EMBL/GenBank/DDBJ databases">
        <authorList>
            <consortium name="Pathogen Informatics"/>
        </authorList>
    </citation>
    <scope>NUCLEOTIDE SEQUENCE [LARGE SCALE GENOMIC DNA]</scope>
</reference>
<sequence>MEADRSILTSDIMDCNNDFEGNKDPDVSRSVSRSVSQAKRVERACLVGDARSDTTVVGLLKNHFGVDLVESESGMEFRNDPDMVYICSDFINSHHFKYLHSCGKFILGPAVIRMRAQQSKPLLIPRANRPLYTESMAGVRIALSRVQGSQCREAVNLVHFMGGSAHESFSPNVTHLITDLAKGKTYRRAISMGRRAVHVRWIHSAWAFRDDINKSIVNSEFVNQFLVEPFCGLSLWFIGDKEDELLDMRQKTVEHSREYTINKNQFVEGKLASSQSEATHIVVLNSPDVSVEDYTPKQNLVSSEWFWLSIQLNCCANEEIYQWNDQRRSNRKRAAVLSPSQSDEPNPSSRRINSRSTLNNLETSNSSALADYSEHLFSTDDLEKLSCSPRKTDMRHAVCKEMLETEENYLKSLKLIVQSFKEPLEEQSNNPESGLLTKAEIMQIFSRVPPLIEVHEKICYDLRTYVMHWTVDHLIGEIWFKNAENLRPAYKSFLTNYDTASATLIQCDHDKPKFHAFLKATESREECERNNLKDLLVRPVQRLPSVLLLLRAIQKKTDSKNPDYPEILSSARTLTSELHVLSLGGEDDWAKTQNRNMVIFLFNDLIEIAKVRTGANNETESAVPNKLNATRSFKRQLSFTSFRANKKKYKHHQQYMLTAIRGIDIVTHNDFEGIFVLSFRVSQGEDFWVVQCFENQPGEMRKFLMDLSNQIYYLCGRVTPLENVPLDGAFSITQNNEKWITIGKALHHANRKCAMSSSTMNSIPQKPNRIQRAVSSIHIGFSNTLSRLHSKSNLRSINELSSSLMSPNLTPNQTLAHSSSITPCRRLKNILSTSVFIPPSLGRRDSVRNQMNVSHI</sequence>
<evidence type="ECO:0000259" key="3">
    <source>
        <dbReference type="PROSITE" id="PS50172"/>
    </source>
</evidence>
<dbReference type="GO" id="GO:0005634">
    <property type="term" value="C:nucleus"/>
    <property type="evidence" value="ECO:0007669"/>
    <property type="project" value="InterPro"/>
</dbReference>
<dbReference type="SUPFAM" id="SSF52113">
    <property type="entry name" value="BRCT domain"/>
    <property type="match status" value="2"/>
</dbReference>
<feature type="domain" description="DH" evidence="2">
    <location>
        <begin position="394"/>
        <end position="584"/>
    </location>
</feature>
<dbReference type="Gene3D" id="3.40.50.10190">
    <property type="entry name" value="BRCT domain"/>
    <property type="match status" value="3"/>
</dbReference>